<dbReference type="RefSeq" id="WP_053288479.1">
    <property type="nucleotide sequence ID" value="NZ_AP024136.1"/>
</dbReference>
<accession>A0AAW9F0X9</accession>
<proteinExistence type="predicted"/>
<evidence type="ECO:0000313" key="1">
    <source>
        <dbReference type="EMBL" id="GJB90884.1"/>
    </source>
</evidence>
<gene>
    <name evidence="1" type="ORF">KAM382_09450</name>
    <name evidence="2" type="ORF">SJS77_15430</name>
</gene>
<comment type="caution">
    <text evidence="2">The sequence shown here is derived from an EMBL/GenBank/DDBJ whole genome shotgun (WGS) entry which is preliminary data.</text>
</comment>
<dbReference type="EMBL" id="JAWZVU010000100">
    <property type="protein sequence ID" value="MDX7721842.1"/>
    <property type="molecule type" value="Genomic_DNA"/>
</dbReference>
<dbReference type="EMBL" id="BPOP01000006">
    <property type="protein sequence ID" value="GJB90884.1"/>
    <property type="molecule type" value="Genomic_DNA"/>
</dbReference>
<dbReference type="Proteomes" id="UP000737420">
    <property type="component" value="Unassembled WGS sequence"/>
</dbReference>
<name>A0AAW9F0X9_AERCA</name>
<organism evidence="2 4">
    <name type="scientific">Aeromonas caviae</name>
    <name type="common">Aeromonas punctata</name>
    <dbReference type="NCBI Taxonomy" id="648"/>
    <lineage>
        <taxon>Bacteria</taxon>
        <taxon>Pseudomonadati</taxon>
        <taxon>Pseudomonadota</taxon>
        <taxon>Gammaproteobacteria</taxon>
        <taxon>Aeromonadales</taxon>
        <taxon>Aeromonadaceae</taxon>
        <taxon>Aeromonas</taxon>
    </lineage>
</organism>
<reference evidence="1 3" key="1">
    <citation type="submission" date="2021-07" db="EMBL/GenBank/DDBJ databases">
        <title>Draft genome sequence of carbapenem-resistant Aeromonas spp. in Japan.</title>
        <authorList>
            <person name="Maehana S."/>
            <person name="Suzuki M."/>
            <person name="Kitasato H."/>
        </authorList>
    </citation>
    <scope>NUCLEOTIDE SEQUENCE [LARGE SCALE GENOMIC DNA]</scope>
    <source>
        <strain evidence="1 3">KAM382</strain>
    </source>
</reference>
<dbReference type="AlphaFoldDB" id="A0AAW9F0X9"/>
<evidence type="ECO:0000313" key="2">
    <source>
        <dbReference type="EMBL" id="MDX7721842.1"/>
    </source>
</evidence>
<dbReference type="Proteomes" id="UP001277183">
    <property type="component" value="Unassembled WGS sequence"/>
</dbReference>
<reference evidence="2" key="2">
    <citation type="submission" date="2023-11" db="EMBL/GenBank/DDBJ databases">
        <title>WGS of Aeromonas in Northern Israel.</title>
        <authorList>
            <person name="Hershko Y."/>
        </authorList>
    </citation>
    <scope>NUCLEOTIDE SEQUENCE</scope>
    <source>
        <strain evidence="2">77416</strain>
    </source>
</reference>
<protein>
    <submittedName>
        <fullName evidence="2">Uncharacterized protein</fullName>
    </submittedName>
</protein>
<sequence length="838" mass="96313">MSGWELLSDLVQHFSRYASQNGFELEEFEIEEVLLPWLERIQTPANMRGLGRVLRALNDFSQDTTARIWLERVFELPSWFLPGLGFQISLADPKQVPLFMDHKMGSGWCEFAPFYAWLFRLAQYSKDTKARSVQLIFIEHYYKTLVELTDPAFSTNSQTREQQVCAAGRLVFDARNQDFQGLVAHLTLDDLSCIKRLALRIESYCKDENNKIEQKNSNYMRSLVHFFLGDWGGGRRGNRIHRYNKMIARRFNRTQKSVVQGCDGALQELLPSLLDVLDPEGVETDDFFPLQTFIEVEGQFTEERDTKEIPDIERVFDRALNRKKNIDVTNKVRRGQNVCLQNTELLKAGDLARFIRFLQSSQHATTLAFWAMLLLGKPLGELAQLYVFDDLHDVTSGLYLDPEGNGWWSFPVSYSAKRGLDDQRRGLIVTADHVFTACPRFFISLLSGHYNGGLAPLLPDTLTAELLAKRLKKYSDHLQRGSRISLDKISSFLDRFCFAMGTVDPVVLDFSYQLALSRTRVSRSYACLEDEQRVGTLHRLWLEISQYIRAADPTIDCPTLFEVRYWHEPMVVGSTFTPSQDTCRALVRHLLGWVDQSQPFLTFPLEDIIRYHNAYVAYTTYLLMFSTGYRAVYNPLPSLSLHLQAYRLLGISDKDDSDFTHARLVCMPELLEKQLCFYAAHLAALAELLRCIEPALANTIDQLLKADEVLLALGLSDSSVWYQSVRNSRRELGPLFHFKQVNRQWHAVNLFPKALTSFLPEELRLPSNAGRHWMKSQLIKRQVEPELIDWQMGHWMTGQTPLGYYSALSHVEASRYLAPILDEMLSEVGWQAIPSSIS</sequence>
<evidence type="ECO:0000313" key="3">
    <source>
        <dbReference type="Proteomes" id="UP000737420"/>
    </source>
</evidence>
<evidence type="ECO:0000313" key="4">
    <source>
        <dbReference type="Proteomes" id="UP001277183"/>
    </source>
</evidence>